<dbReference type="Proteomes" id="UP000276542">
    <property type="component" value="Unassembled WGS sequence"/>
</dbReference>
<dbReference type="Pfam" id="PF13462">
    <property type="entry name" value="Thioredoxin_4"/>
    <property type="match status" value="1"/>
</dbReference>
<evidence type="ECO:0000256" key="3">
    <source>
        <dbReference type="ARBA" id="ARBA00023002"/>
    </source>
</evidence>
<keyword evidence="5" id="KW-0676">Redox-active center</keyword>
<keyword evidence="3" id="KW-0560">Oxidoreductase</keyword>
<dbReference type="InterPro" id="IPR036249">
    <property type="entry name" value="Thioredoxin-like_sf"/>
</dbReference>
<feature type="transmembrane region" description="Helical" evidence="6">
    <location>
        <begin position="30"/>
        <end position="50"/>
    </location>
</feature>
<name>A0A3A5H6U3_9ACTN</name>
<evidence type="ECO:0000313" key="9">
    <source>
        <dbReference type="Proteomes" id="UP000276542"/>
    </source>
</evidence>
<evidence type="ECO:0000256" key="1">
    <source>
        <dbReference type="ARBA" id="ARBA00005791"/>
    </source>
</evidence>
<comment type="similarity">
    <text evidence="1">Belongs to the thioredoxin family. DsbA subfamily.</text>
</comment>
<evidence type="ECO:0000259" key="7">
    <source>
        <dbReference type="Pfam" id="PF13462"/>
    </source>
</evidence>
<dbReference type="Gene3D" id="3.40.30.10">
    <property type="entry name" value="Glutaredoxin"/>
    <property type="match status" value="1"/>
</dbReference>
<keyword evidence="9" id="KW-1185">Reference proteome</keyword>
<keyword evidence="6" id="KW-1133">Transmembrane helix</keyword>
<comment type="caution">
    <text evidence="8">The sequence shown here is derived from an EMBL/GenBank/DDBJ whole genome shotgun (WGS) entry which is preliminary data.</text>
</comment>
<reference evidence="9" key="1">
    <citation type="submission" date="2018-09" db="EMBL/GenBank/DDBJ databases">
        <authorList>
            <person name="Zhu H."/>
        </authorList>
    </citation>
    <scope>NUCLEOTIDE SEQUENCE [LARGE SCALE GENOMIC DNA]</scope>
    <source>
        <strain evidence="9">K1W22B-1</strain>
    </source>
</reference>
<dbReference type="PANTHER" id="PTHR13887">
    <property type="entry name" value="GLUTATHIONE S-TRANSFERASE KAPPA"/>
    <property type="match status" value="1"/>
</dbReference>
<dbReference type="EMBL" id="QYRP01000002">
    <property type="protein sequence ID" value="RJS45125.1"/>
    <property type="molecule type" value="Genomic_DNA"/>
</dbReference>
<dbReference type="OrthoDB" id="117402at2"/>
<dbReference type="SUPFAM" id="SSF52833">
    <property type="entry name" value="Thioredoxin-like"/>
    <property type="match status" value="1"/>
</dbReference>
<evidence type="ECO:0000256" key="4">
    <source>
        <dbReference type="ARBA" id="ARBA00023157"/>
    </source>
</evidence>
<evidence type="ECO:0000256" key="5">
    <source>
        <dbReference type="ARBA" id="ARBA00023284"/>
    </source>
</evidence>
<gene>
    <name evidence="8" type="ORF">D4739_01945</name>
</gene>
<keyword evidence="2" id="KW-0732">Signal</keyword>
<dbReference type="InterPro" id="IPR012336">
    <property type="entry name" value="Thioredoxin-like_fold"/>
</dbReference>
<feature type="domain" description="Thioredoxin-like fold" evidence="7">
    <location>
        <begin position="66"/>
        <end position="229"/>
    </location>
</feature>
<protein>
    <submittedName>
        <fullName evidence="8">Disulfide bond formation protein DsbA</fullName>
    </submittedName>
</protein>
<proteinExistence type="inferred from homology"/>
<dbReference type="RefSeq" id="WP_120059027.1">
    <property type="nucleotide sequence ID" value="NZ_QYRP01000002.1"/>
</dbReference>
<dbReference type="PANTHER" id="PTHR13887:SF14">
    <property type="entry name" value="DISULFIDE BOND FORMATION PROTEIN D"/>
    <property type="match status" value="1"/>
</dbReference>
<dbReference type="AlphaFoldDB" id="A0A3A5H6U3"/>
<keyword evidence="6" id="KW-0812">Transmembrane</keyword>
<accession>A0A3A5H6U3</accession>
<sequence>MPDPSNSANRASRAADVRAQQAAAEKRRRLLGVLGVVVALVLVVGGAFAFQRLAIDDPKVSTTEHFVAIGPKDAAHTVVIYEDFLCPFCGELERHTSKDLAALAAEGKVRVEYRPFQLLGIDYSKQSAAVFGVVLTTSGAEVAKEFHDLLFESQPEESGPYPGDEELIALAVKAGADEAEVSEALDRGVGTEWVEAASNAADNAGVNSTPTVLIDGEPFRDGNSVEELGDNLIKKIG</sequence>
<dbReference type="GO" id="GO:0016491">
    <property type="term" value="F:oxidoreductase activity"/>
    <property type="evidence" value="ECO:0007669"/>
    <property type="project" value="UniProtKB-KW"/>
</dbReference>
<evidence type="ECO:0000256" key="6">
    <source>
        <dbReference type="SAM" id="Phobius"/>
    </source>
</evidence>
<evidence type="ECO:0000313" key="8">
    <source>
        <dbReference type="EMBL" id="RJS45125.1"/>
    </source>
</evidence>
<keyword evidence="6" id="KW-0472">Membrane</keyword>
<keyword evidence="4" id="KW-1015">Disulfide bond</keyword>
<evidence type="ECO:0000256" key="2">
    <source>
        <dbReference type="ARBA" id="ARBA00022729"/>
    </source>
</evidence>
<organism evidence="8 9">
    <name type="scientific">Nocardioides cavernaquae</name>
    <dbReference type="NCBI Taxonomy" id="2321396"/>
    <lineage>
        <taxon>Bacteria</taxon>
        <taxon>Bacillati</taxon>
        <taxon>Actinomycetota</taxon>
        <taxon>Actinomycetes</taxon>
        <taxon>Propionibacteriales</taxon>
        <taxon>Nocardioidaceae</taxon>
        <taxon>Nocardioides</taxon>
    </lineage>
</organism>